<dbReference type="Pfam" id="PF17181">
    <property type="entry name" value="EPF"/>
    <property type="match status" value="1"/>
</dbReference>
<evidence type="ECO:0000256" key="6">
    <source>
        <dbReference type="ARBA" id="ARBA00023157"/>
    </source>
</evidence>
<keyword evidence="6" id="KW-1015">Disulfide bond</keyword>
<evidence type="ECO:0000256" key="1">
    <source>
        <dbReference type="ARBA" id="ARBA00004613"/>
    </source>
</evidence>
<comment type="similarity">
    <text evidence="2 7">Belongs to the plant cysteine rich small secretory peptide family. Epidermal patterning factor subfamily.</text>
</comment>
<comment type="function">
    <text evidence="7">Controls stomatal patterning.</text>
</comment>
<accession>A0AAP0RWL0</accession>
<name>A0AAP0RWL0_LIQFO</name>
<gene>
    <name evidence="9" type="ORF">L1049_024979</name>
</gene>
<sequence length="131" mass="14341">MAMNSPNSNLLCTTILVITLIHFLISPASCFNQHHSPDSPRGLLVEEKSRLGSIPPSCHNKCNKCHPCMAVQVPTLPNHDRFRPDPSRATPMEFYDPSPPGAGNSTVANPNQNDQNVSTPLMGDVRWLEGL</sequence>
<feature type="region of interest" description="Disordered" evidence="8">
    <location>
        <begin position="76"/>
        <end position="123"/>
    </location>
</feature>
<feature type="signal peptide" evidence="7">
    <location>
        <begin position="1"/>
        <end position="30"/>
    </location>
</feature>
<keyword evidence="10" id="KW-1185">Reference proteome</keyword>
<reference evidence="9 10" key="1">
    <citation type="journal article" date="2024" name="Plant J.">
        <title>Genome sequences and population genomics reveal climatic adaptation and genomic divergence between two closely related sweetgum species.</title>
        <authorList>
            <person name="Xu W.Q."/>
            <person name="Ren C.Q."/>
            <person name="Zhang X.Y."/>
            <person name="Comes H.P."/>
            <person name="Liu X.H."/>
            <person name="Li Y.G."/>
            <person name="Kettle C.J."/>
            <person name="Jalonen R."/>
            <person name="Gaisberger H."/>
            <person name="Ma Y.Z."/>
            <person name="Qiu Y.X."/>
        </authorList>
    </citation>
    <scope>NUCLEOTIDE SEQUENCE [LARGE SCALE GENOMIC DNA]</scope>
    <source>
        <strain evidence="9">Hangzhou</strain>
    </source>
</reference>
<evidence type="ECO:0000313" key="9">
    <source>
        <dbReference type="EMBL" id="KAK9285778.1"/>
    </source>
</evidence>
<comment type="subcellular location">
    <subcellularLocation>
        <location evidence="1 7">Secreted</location>
    </subcellularLocation>
</comment>
<evidence type="ECO:0000256" key="3">
    <source>
        <dbReference type="ARBA" id="ARBA00022473"/>
    </source>
</evidence>
<evidence type="ECO:0000256" key="7">
    <source>
        <dbReference type="RuleBase" id="RU367102"/>
    </source>
</evidence>
<feature type="chain" id="PRO_5043035014" description="Epidermal patterning factor-like protein" evidence="7">
    <location>
        <begin position="31"/>
        <end position="131"/>
    </location>
</feature>
<dbReference type="EMBL" id="JBBPBK010000005">
    <property type="protein sequence ID" value="KAK9285778.1"/>
    <property type="molecule type" value="Genomic_DNA"/>
</dbReference>
<organism evidence="9 10">
    <name type="scientific">Liquidambar formosana</name>
    <name type="common">Formosan gum</name>
    <dbReference type="NCBI Taxonomy" id="63359"/>
    <lineage>
        <taxon>Eukaryota</taxon>
        <taxon>Viridiplantae</taxon>
        <taxon>Streptophyta</taxon>
        <taxon>Embryophyta</taxon>
        <taxon>Tracheophyta</taxon>
        <taxon>Spermatophyta</taxon>
        <taxon>Magnoliopsida</taxon>
        <taxon>eudicotyledons</taxon>
        <taxon>Gunneridae</taxon>
        <taxon>Pentapetalae</taxon>
        <taxon>Saxifragales</taxon>
        <taxon>Altingiaceae</taxon>
        <taxon>Liquidambar</taxon>
    </lineage>
</organism>
<proteinExistence type="inferred from homology"/>
<evidence type="ECO:0000256" key="8">
    <source>
        <dbReference type="SAM" id="MobiDB-lite"/>
    </source>
</evidence>
<dbReference type="InterPro" id="IPR039455">
    <property type="entry name" value="EPFL"/>
</dbReference>
<dbReference type="AlphaFoldDB" id="A0AAP0RWL0"/>
<evidence type="ECO:0000313" key="10">
    <source>
        <dbReference type="Proteomes" id="UP001415857"/>
    </source>
</evidence>
<dbReference type="PANTHER" id="PTHR33109:SF102">
    <property type="entry name" value="EPIDERMAL PATTERNING FACTOR-LIKE PROTEIN 1"/>
    <property type="match status" value="1"/>
</dbReference>
<dbReference type="Proteomes" id="UP001415857">
    <property type="component" value="Unassembled WGS sequence"/>
</dbReference>
<comment type="caution">
    <text evidence="9">The sequence shown here is derived from an EMBL/GenBank/DDBJ whole genome shotgun (WGS) entry which is preliminary data.</text>
</comment>
<keyword evidence="3 7" id="KW-0217">Developmental protein</keyword>
<evidence type="ECO:0000256" key="4">
    <source>
        <dbReference type="ARBA" id="ARBA00022525"/>
    </source>
</evidence>
<dbReference type="GO" id="GO:0010052">
    <property type="term" value="P:guard cell differentiation"/>
    <property type="evidence" value="ECO:0007669"/>
    <property type="project" value="UniProtKB-UniRule"/>
</dbReference>
<feature type="compositionally biased region" description="Polar residues" evidence="8">
    <location>
        <begin position="103"/>
        <end position="119"/>
    </location>
</feature>
<evidence type="ECO:0000256" key="5">
    <source>
        <dbReference type="ARBA" id="ARBA00022729"/>
    </source>
</evidence>
<protein>
    <recommendedName>
        <fullName evidence="7">Epidermal patterning factor-like protein</fullName>
    </recommendedName>
</protein>
<dbReference type="GO" id="GO:0005576">
    <property type="term" value="C:extracellular region"/>
    <property type="evidence" value="ECO:0007669"/>
    <property type="project" value="UniProtKB-SubCell"/>
</dbReference>
<dbReference type="PANTHER" id="PTHR33109">
    <property type="entry name" value="EPIDERMAL PATTERNING FACTOR-LIKE PROTEIN 4"/>
    <property type="match status" value="1"/>
</dbReference>
<evidence type="ECO:0000256" key="2">
    <source>
        <dbReference type="ARBA" id="ARBA00008127"/>
    </source>
</evidence>
<keyword evidence="4 7" id="KW-0964">Secreted</keyword>
<keyword evidence="5 7" id="KW-0732">Signal</keyword>